<accession>A0AA38H8P5</accession>
<evidence type="ECO:0000256" key="1">
    <source>
        <dbReference type="ARBA" id="ARBA00004141"/>
    </source>
</evidence>
<comment type="caution">
    <text evidence="8">The sequence shown here is derived from an EMBL/GenBank/DDBJ whole genome shotgun (WGS) entry which is preliminary data.</text>
</comment>
<dbReference type="Pfam" id="PF05216">
    <property type="entry name" value="UNC-50"/>
    <property type="match status" value="1"/>
</dbReference>
<keyword evidence="9" id="KW-1185">Reference proteome</keyword>
<proteinExistence type="inferred from homology"/>
<feature type="transmembrane region" description="Helical" evidence="7">
    <location>
        <begin position="243"/>
        <end position="261"/>
    </location>
</feature>
<keyword evidence="4 7" id="KW-1133">Transmembrane helix</keyword>
<dbReference type="PANTHER" id="PTHR12841:SF6">
    <property type="entry name" value="PROTEIN UNC-50 HOMOLOG"/>
    <property type="match status" value="1"/>
</dbReference>
<evidence type="ECO:0000256" key="4">
    <source>
        <dbReference type="ARBA" id="ARBA00022989"/>
    </source>
</evidence>
<sequence length="277" mass="30721">MPSSILPVASSSRPGLSMGGGYDGSRGGYDGVGVMGGGMPRVDRIPLVLRRLGKFRSMDFELAFWQLTYLVVSPRRVYRQTYHQKQTKNVWARDDPAMLMLIAGCLTASGIAWSLVYHRSATGTLLLILKMVFRDFLLISLLTALVLYFLTNRLLVSSLAPHASTSDNRVEFAYAFDVAVNSFFPAFLTIGVALLPLAPVVVAKNWVCLFFGNTLFLIAGLQYTYVMYLGYAALPFVARSELLLSPLLPIFGGYLLSLLGFNIPRHALELYFGEPWR</sequence>
<feature type="transmembrane region" description="Helical" evidence="7">
    <location>
        <begin position="172"/>
        <end position="195"/>
    </location>
</feature>
<name>A0AA38H8P5_9TREE</name>
<comment type="similarity">
    <text evidence="2">Belongs to the unc-50 family.</text>
</comment>
<dbReference type="RefSeq" id="XP_052946175.1">
    <property type="nucleotide sequence ID" value="XM_053093238.1"/>
</dbReference>
<dbReference type="PANTHER" id="PTHR12841">
    <property type="entry name" value="PROTEIN UNC-50 HOMOLOG"/>
    <property type="match status" value="1"/>
</dbReference>
<comment type="subcellular location">
    <subcellularLocation>
        <location evidence="1">Membrane</location>
        <topology evidence="1">Multi-pass membrane protein</topology>
    </subcellularLocation>
</comment>
<dbReference type="GO" id="GO:0000139">
    <property type="term" value="C:Golgi membrane"/>
    <property type="evidence" value="ECO:0007669"/>
    <property type="project" value="TreeGrafter"/>
</dbReference>
<dbReference type="InterPro" id="IPR007881">
    <property type="entry name" value="UNC-50"/>
</dbReference>
<dbReference type="GeneID" id="77732443"/>
<evidence type="ECO:0000256" key="6">
    <source>
        <dbReference type="SAM" id="MobiDB-lite"/>
    </source>
</evidence>
<dbReference type="EMBL" id="JAKWFO010000005">
    <property type="protein sequence ID" value="KAI9636398.1"/>
    <property type="molecule type" value="Genomic_DNA"/>
</dbReference>
<evidence type="ECO:0000256" key="5">
    <source>
        <dbReference type="ARBA" id="ARBA00023136"/>
    </source>
</evidence>
<feature type="transmembrane region" description="Helical" evidence="7">
    <location>
        <begin position="97"/>
        <end position="116"/>
    </location>
</feature>
<reference evidence="8" key="1">
    <citation type="journal article" date="2022" name="G3 (Bethesda)">
        <title>High quality genome of the basidiomycete yeast Dioszegia hungarica PDD-24b-2 isolated from cloud water.</title>
        <authorList>
            <person name="Jarrige D."/>
            <person name="Haridas S."/>
            <person name="Bleykasten-Grosshans C."/>
            <person name="Joly M."/>
            <person name="Nadalig T."/>
            <person name="Sancelme M."/>
            <person name="Vuilleumier S."/>
            <person name="Grigoriev I.V."/>
            <person name="Amato P."/>
            <person name="Bringel F."/>
        </authorList>
    </citation>
    <scope>NUCLEOTIDE SEQUENCE</scope>
    <source>
        <strain evidence="8">PDD-24b-2</strain>
    </source>
</reference>
<gene>
    <name evidence="8" type="ORF">MKK02DRAFT_45106</name>
</gene>
<keyword evidence="3 7" id="KW-0812">Transmembrane</keyword>
<keyword evidence="5 7" id="KW-0472">Membrane</keyword>
<feature type="region of interest" description="Disordered" evidence="6">
    <location>
        <begin position="1"/>
        <end position="22"/>
    </location>
</feature>
<feature type="compositionally biased region" description="Polar residues" evidence="6">
    <location>
        <begin position="1"/>
        <end position="13"/>
    </location>
</feature>
<dbReference type="Proteomes" id="UP001164286">
    <property type="component" value="Unassembled WGS sequence"/>
</dbReference>
<evidence type="ECO:0000313" key="8">
    <source>
        <dbReference type="EMBL" id="KAI9636398.1"/>
    </source>
</evidence>
<dbReference type="AlphaFoldDB" id="A0AA38H8P5"/>
<evidence type="ECO:0000256" key="7">
    <source>
        <dbReference type="SAM" id="Phobius"/>
    </source>
</evidence>
<feature type="transmembrane region" description="Helical" evidence="7">
    <location>
        <begin position="207"/>
        <end position="231"/>
    </location>
</feature>
<evidence type="ECO:0000256" key="3">
    <source>
        <dbReference type="ARBA" id="ARBA00022692"/>
    </source>
</evidence>
<feature type="transmembrane region" description="Helical" evidence="7">
    <location>
        <begin position="136"/>
        <end position="160"/>
    </location>
</feature>
<organism evidence="8 9">
    <name type="scientific">Dioszegia hungarica</name>
    <dbReference type="NCBI Taxonomy" id="4972"/>
    <lineage>
        <taxon>Eukaryota</taxon>
        <taxon>Fungi</taxon>
        <taxon>Dikarya</taxon>
        <taxon>Basidiomycota</taxon>
        <taxon>Agaricomycotina</taxon>
        <taxon>Tremellomycetes</taxon>
        <taxon>Tremellales</taxon>
        <taxon>Bulleribasidiaceae</taxon>
        <taxon>Dioszegia</taxon>
    </lineage>
</organism>
<evidence type="ECO:0000313" key="9">
    <source>
        <dbReference type="Proteomes" id="UP001164286"/>
    </source>
</evidence>
<evidence type="ECO:0000256" key="2">
    <source>
        <dbReference type="ARBA" id="ARBA00006293"/>
    </source>
</evidence>
<protein>
    <submittedName>
        <fullName evidence="8">Transport-related protein</fullName>
    </submittedName>
</protein>